<dbReference type="EMBL" id="CP002780">
    <property type="protein sequence ID" value="AEG60973.1"/>
    <property type="molecule type" value="Genomic_DNA"/>
</dbReference>
<dbReference type="HOGENOM" id="CLU_083552_2_1_9"/>
<evidence type="ECO:0000259" key="3">
    <source>
        <dbReference type="Pfam" id="PF09186"/>
    </source>
</evidence>
<sequence length="212" mass="23056">MLPVYRTVKQMSEIKIEINKSLFIAYASPAENEAAAVSFIGEIKKRHREASHNCSAYVIGRRAEQQKADDDGEPCGTAGRPILEVINKSGVKNTVIVVTRYFGGVKLGAGGLIRAYTQAAAAGLEAAVIVEKQLHTRLAIEVDYALLGTLENQLRLNHYPIETKEYTAVVKLTALAPKGQEDKLSQLVADCTSAQAIVRETGAIYLEVMPEI</sequence>
<dbReference type="eggNOG" id="COG1739">
    <property type="taxonomic scope" value="Bacteria"/>
</dbReference>
<feature type="domain" description="UPF0029" evidence="3">
    <location>
        <begin position="140"/>
        <end position="195"/>
    </location>
</feature>
<dbReference type="Pfam" id="PF09186">
    <property type="entry name" value="DUF1949"/>
    <property type="match status" value="1"/>
</dbReference>
<reference evidence="5" key="1">
    <citation type="submission" date="2011-05" db="EMBL/GenBank/DDBJ databases">
        <title>Complete sequence of Desulfotomaculum ruminis DSM 2154.</title>
        <authorList>
            <person name="Lucas S."/>
            <person name="Copeland A."/>
            <person name="Lapidus A."/>
            <person name="Cheng J.-F."/>
            <person name="Goodwin L."/>
            <person name="Pitluck S."/>
            <person name="Lu M."/>
            <person name="Detter J.C."/>
            <person name="Han C."/>
            <person name="Tapia R."/>
            <person name="Land M."/>
            <person name="Hauser L."/>
            <person name="Kyrpides N."/>
            <person name="Ivanova N."/>
            <person name="Mikhailova N."/>
            <person name="Pagani I."/>
            <person name="Stams A.J.M."/>
            <person name="Plugge C.M."/>
            <person name="Muyzer G."/>
            <person name="Kuever J."/>
            <person name="Parshina S.N."/>
            <person name="Ivanova A.E."/>
            <person name="Nazina T.N."/>
            <person name="Brambilla E."/>
            <person name="Spring S."/>
            <person name="Klenk H.-P."/>
            <person name="Woyke T."/>
        </authorList>
    </citation>
    <scope>NUCLEOTIDE SEQUENCE [LARGE SCALE GENOMIC DNA]</scope>
    <source>
        <strain evidence="5">ATCC 23193 / DSM 2154 / NCIB 8452 / DL</strain>
    </source>
</reference>
<dbReference type="RefSeq" id="WP_013842727.1">
    <property type="nucleotide sequence ID" value="NC_015589.1"/>
</dbReference>
<dbReference type="InterPro" id="IPR015796">
    <property type="entry name" value="Impact_YigZ-like"/>
</dbReference>
<dbReference type="NCBIfam" id="TIGR00257">
    <property type="entry name" value="IMPACT_YIGZ"/>
    <property type="match status" value="1"/>
</dbReference>
<proteinExistence type="inferred from homology"/>
<dbReference type="InterPro" id="IPR035647">
    <property type="entry name" value="EFG_III/V"/>
</dbReference>
<dbReference type="GO" id="GO:0006446">
    <property type="term" value="P:regulation of translational initiation"/>
    <property type="evidence" value="ECO:0007669"/>
    <property type="project" value="TreeGrafter"/>
</dbReference>
<evidence type="ECO:0000313" key="5">
    <source>
        <dbReference type="Proteomes" id="UP000009234"/>
    </source>
</evidence>
<gene>
    <name evidence="4" type="ordered locus">Desru_2751</name>
</gene>
<dbReference type="Pfam" id="PF01205">
    <property type="entry name" value="Impact_N"/>
    <property type="match status" value="1"/>
</dbReference>
<dbReference type="InterPro" id="IPR036956">
    <property type="entry name" value="Impact_N_sf"/>
</dbReference>
<feature type="domain" description="Impact N-terminal" evidence="2">
    <location>
        <begin position="20"/>
        <end position="122"/>
    </location>
</feature>
<evidence type="ECO:0000259" key="2">
    <source>
        <dbReference type="Pfam" id="PF01205"/>
    </source>
</evidence>
<dbReference type="Gene3D" id="3.30.230.30">
    <property type="entry name" value="Impact, N-terminal domain"/>
    <property type="match status" value="1"/>
</dbReference>
<dbReference type="STRING" id="696281.Desru_2751"/>
<dbReference type="InterPro" id="IPR023582">
    <property type="entry name" value="Impact"/>
</dbReference>
<dbReference type="SUPFAM" id="SSF54980">
    <property type="entry name" value="EF-G C-terminal domain-like"/>
    <property type="match status" value="1"/>
</dbReference>
<dbReference type="PANTHER" id="PTHR16301">
    <property type="entry name" value="IMPACT-RELATED"/>
    <property type="match status" value="1"/>
</dbReference>
<keyword evidence="5" id="KW-1185">Reference proteome</keyword>
<accession>F6DRD8</accession>
<comment type="similarity">
    <text evidence="1">Belongs to the IMPACT family.</text>
</comment>
<dbReference type="Proteomes" id="UP000009234">
    <property type="component" value="Chromosome"/>
</dbReference>
<dbReference type="SUPFAM" id="SSF54211">
    <property type="entry name" value="Ribosomal protein S5 domain 2-like"/>
    <property type="match status" value="1"/>
</dbReference>
<dbReference type="PROSITE" id="PS00910">
    <property type="entry name" value="UPF0029"/>
    <property type="match status" value="1"/>
</dbReference>
<dbReference type="AlphaFoldDB" id="F6DRD8"/>
<dbReference type="InterPro" id="IPR020569">
    <property type="entry name" value="UPF0029_Impact_CS"/>
</dbReference>
<dbReference type="InterPro" id="IPR020568">
    <property type="entry name" value="Ribosomal_Su5_D2-typ_SF"/>
</dbReference>
<organism evidence="4 5">
    <name type="scientific">Desulforamulus ruminis (strain ATCC 23193 / DSM 2154 / NCIMB 8452 / DL)</name>
    <name type="common">Desulfotomaculum ruminis</name>
    <dbReference type="NCBI Taxonomy" id="696281"/>
    <lineage>
        <taxon>Bacteria</taxon>
        <taxon>Bacillati</taxon>
        <taxon>Bacillota</taxon>
        <taxon>Clostridia</taxon>
        <taxon>Eubacteriales</taxon>
        <taxon>Peptococcaceae</taxon>
        <taxon>Desulforamulus</taxon>
    </lineage>
</organism>
<evidence type="ECO:0000256" key="1">
    <source>
        <dbReference type="ARBA" id="ARBA00007665"/>
    </source>
</evidence>
<reference evidence="4 5" key="2">
    <citation type="journal article" date="2012" name="Stand. Genomic Sci.">
        <title>Complete genome sequence of the sulfate-reducing firmicute Desulfotomaculum ruminis type strain (DL(T)).</title>
        <authorList>
            <person name="Spring S."/>
            <person name="Visser M."/>
            <person name="Lu M."/>
            <person name="Copeland A."/>
            <person name="Lapidus A."/>
            <person name="Lucas S."/>
            <person name="Cheng J.F."/>
            <person name="Han C."/>
            <person name="Tapia R."/>
            <person name="Goodwin L.A."/>
            <person name="Pitluck S."/>
            <person name="Ivanova N."/>
            <person name="Land M."/>
            <person name="Hauser L."/>
            <person name="Larimer F."/>
            <person name="Rohde M."/>
            <person name="Goker M."/>
            <person name="Detter J.C."/>
            <person name="Kyrpides N.C."/>
            <person name="Woyke T."/>
            <person name="Schaap P.J."/>
            <person name="Plugge C.M."/>
            <person name="Muyzer G."/>
            <person name="Kuever J."/>
            <person name="Pereira I.A."/>
            <person name="Parshina S.N."/>
            <person name="Bernier-Latmani R."/>
            <person name="Stams A.J."/>
            <person name="Klenk H.P."/>
        </authorList>
    </citation>
    <scope>NUCLEOTIDE SEQUENCE [LARGE SCALE GENOMIC DNA]</scope>
    <source>
        <strain evidence="5">ATCC 23193 / DSM 2154 / NCIB 8452 / DL</strain>
    </source>
</reference>
<dbReference type="GO" id="GO:0005737">
    <property type="term" value="C:cytoplasm"/>
    <property type="evidence" value="ECO:0007669"/>
    <property type="project" value="TreeGrafter"/>
</dbReference>
<dbReference type="InterPro" id="IPR001498">
    <property type="entry name" value="Impact_N"/>
</dbReference>
<evidence type="ECO:0000313" key="4">
    <source>
        <dbReference type="EMBL" id="AEG60973.1"/>
    </source>
</evidence>
<dbReference type="PANTHER" id="PTHR16301:SF20">
    <property type="entry name" value="IMPACT FAMILY MEMBER YIGZ"/>
    <property type="match status" value="1"/>
</dbReference>
<dbReference type="KEGG" id="dru:Desru_2751"/>
<name>F6DRD8_DESRL</name>
<protein>
    <submittedName>
        <fullName evidence="4">Uncharacterized protein family UPF0029, Impact, N-terminal protein</fullName>
    </submittedName>
</protein>
<dbReference type="InterPro" id="IPR015269">
    <property type="entry name" value="UPF0029_Impact_C"/>
</dbReference>
<dbReference type="OrthoDB" id="9813771at2"/>